<dbReference type="Gene3D" id="3.40.430.10">
    <property type="entry name" value="Dihydrofolate Reductase, subunit A"/>
    <property type="match status" value="1"/>
</dbReference>
<reference evidence="2 3" key="1">
    <citation type="submission" date="2022-02" db="EMBL/GenBank/DDBJ databases">
        <title>Genome of Erysipelotrichaceae sp. nov. NSJ-176 isolated from human feces.</title>
        <authorList>
            <person name="Abdugheni R."/>
        </authorList>
    </citation>
    <scope>NUCLEOTIDE SEQUENCE [LARGE SCALE GENOMIC DNA]</scope>
    <source>
        <strain evidence="2 3">NSJ-176</strain>
    </source>
</reference>
<dbReference type="SUPFAM" id="SSF53597">
    <property type="entry name" value="Dihydrofolate reductase-like"/>
    <property type="match status" value="1"/>
</dbReference>
<dbReference type="InterPro" id="IPR024072">
    <property type="entry name" value="DHFR-like_dom_sf"/>
</dbReference>
<dbReference type="Pfam" id="PF01872">
    <property type="entry name" value="RibD_C"/>
    <property type="match status" value="1"/>
</dbReference>
<dbReference type="EMBL" id="JAKVPQ010000012">
    <property type="protein sequence ID" value="MCH4286256.1"/>
    <property type="molecule type" value="Genomic_DNA"/>
</dbReference>
<evidence type="ECO:0000313" key="2">
    <source>
        <dbReference type="EMBL" id="MCH4286256.1"/>
    </source>
</evidence>
<feature type="domain" description="Bacterial bifunctional deaminase-reductase C-terminal" evidence="1">
    <location>
        <begin position="9"/>
        <end position="172"/>
    </location>
</feature>
<protein>
    <submittedName>
        <fullName evidence="2">Dihydrofolate reductase family protein</fullName>
    </submittedName>
</protein>
<name>A0ABS9R9B5_9FIRM</name>
<dbReference type="Proteomes" id="UP001202402">
    <property type="component" value="Unassembled WGS sequence"/>
</dbReference>
<evidence type="ECO:0000259" key="1">
    <source>
        <dbReference type="Pfam" id="PF01872"/>
    </source>
</evidence>
<dbReference type="PANTHER" id="PTHR38011">
    <property type="entry name" value="DIHYDROFOLATE REDUCTASE FAMILY PROTEIN (AFU_ORTHOLOGUE AFUA_8G06820)"/>
    <property type="match status" value="1"/>
</dbReference>
<sequence length="183" mass="21087">MENKHDGRQVILYIAMSLDGYIADKNGGVHWLMGDGSDPENKGSYPEFYETIDTVILGYKTYDQVANELFPNHWIYDDRKSYVFTHHQLPNTKSITFTHEEPVGLIEKLKKEEGKDIWICGGSSIVNQLLKSDMIDTFCFSIIPTILGEGISLFHHHEMEKKLKLVSTRTYDGIVDLVYKRRL</sequence>
<gene>
    <name evidence="2" type="ORF">LQE99_14110</name>
</gene>
<dbReference type="InterPro" id="IPR050765">
    <property type="entry name" value="Riboflavin_Biosynth_HTPR"/>
</dbReference>
<proteinExistence type="predicted"/>
<dbReference type="PANTHER" id="PTHR38011:SF11">
    <property type="entry name" value="2,5-DIAMINO-6-RIBOSYLAMINO-4(3H)-PYRIMIDINONE 5'-PHOSPHATE REDUCTASE"/>
    <property type="match status" value="1"/>
</dbReference>
<comment type="caution">
    <text evidence="2">The sequence shown here is derived from an EMBL/GenBank/DDBJ whole genome shotgun (WGS) entry which is preliminary data.</text>
</comment>
<keyword evidence="3" id="KW-1185">Reference proteome</keyword>
<accession>A0ABS9R9B5</accession>
<organism evidence="2 3">
    <name type="scientific">Amedibacillus hominis</name>
    <dbReference type="NCBI Taxonomy" id="2897776"/>
    <lineage>
        <taxon>Bacteria</taxon>
        <taxon>Bacillati</taxon>
        <taxon>Bacillota</taxon>
        <taxon>Erysipelotrichia</taxon>
        <taxon>Erysipelotrichales</taxon>
        <taxon>Erysipelotrichaceae</taxon>
        <taxon>Amedibacillus</taxon>
    </lineage>
</organism>
<dbReference type="InterPro" id="IPR002734">
    <property type="entry name" value="RibDG_C"/>
</dbReference>
<dbReference type="RefSeq" id="WP_117452691.1">
    <property type="nucleotide sequence ID" value="NZ_JAKVPQ010000012.1"/>
</dbReference>
<evidence type="ECO:0000313" key="3">
    <source>
        <dbReference type="Proteomes" id="UP001202402"/>
    </source>
</evidence>